<evidence type="ECO:0000313" key="4">
    <source>
        <dbReference type="EMBL" id="CAG5075584.1"/>
    </source>
</evidence>
<evidence type="ECO:0000259" key="2">
    <source>
        <dbReference type="PROSITE" id="PS50003"/>
    </source>
</evidence>
<dbReference type="Pfam" id="PF02174">
    <property type="entry name" value="IRS"/>
    <property type="match status" value="1"/>
</dbReference>
<reference evidence="4" key="1">
    <citation type="submission" date="2021-04" db="EMBL/GenBank/DDBJ databases">
        <authorList>
            <person name="Chebbi M.A.C M."/>
        </authorList>
    </citation>
    <scope>NUCLEOTIDE SEQUENCE</scope>
</reference>
<dbReference type="InterPro" id="IPR001849">
    <property type="entry name" value="PH_domain"/>
</dbReference>
<organism evidence="4 5">
    <name type="scientific">Cotesia congregata</name>
    <name type="common">Parasitoid wasp</name>
    <name type="synonym">Apanteles congregatus</name>
    <dbReference type="NCBI Taxonomy" id="51543"/>
    <lineage>
        <taxon>Eukaryota</taxon>
        <taxon>Metazoa</taxon>
        <taxon>Ecdysozoa</taxon>
        <taxon>Arthropoda</taxon>
        <taxon>Hexapoda</taxon>
        <taxon>Insecta</taxon>
        <taxon>Pterygota</taxon>
        <taxon>Neoptera</taxon>
        <taxon>Endopterygota</taxon>
        <taxon>Hymenoptera</taxon>
        <taxon>Apocrita</taxon>
        <taxon>Ichneumonoidea</taxon>
        <taxon>Braconidae</taxon>
        <taxon>Microgastrinae</taxon>
        <taxon>Cotesia</taxon>
    </lineage>
</organism>
<keyword evidence="5" id="KW-1185">Reference proteome</keyword>
<evidence type="ECO:0000313" key="5">
    <source>
        <dbReference type="Proteomes" id="UP000786811"/>
    </source>
</evidence>
<feature type="region of interest" description="Disordered" evidence="1">
    <location>
        <begin position="425"/>
        <end position="458"/>
    </location>
</feature>
<dbReference type="GO" id="GO:0007169">
    <property type="term" value="P:cell surface receptor protein tyrosine kinase signaling pathway"/>
    <property type="evidence" value="ECO:0007669"/>
    <property type="project" value="TreeGrafter"/>
</dbReference>
<dbReference type="Proteomes" id="UP000786811">
    <property type="component" value="Unassembled WGS sequence"/>
</dbReference>
<dbReference type="Gene3D" id="2.30.29.30">
    <property type="entry name" value="Pleckstrin-homology domain (PH domain)/Phosphotyrosine-binding domain (PTB)"/>
    <property type="match status" value="2"/>
</dbReference>
<protein>
    <submittedName>
        <fullName evidence="4">Similar to Dok2: Docking protein 2 (Mus musculus)</fullName>
    </submittedName>
</protein>
<comment type="caution">
    <text evidence="4">The sequence shown here is derived from an EMBL/GenBank/DDBJ whole genome shotgun (WGS) entry which is preliminary data.</text>
</comment>
<feature type="compositionally biased region" description="Basic and acidic residues" evidence="1">
    <location>
        <begin position="427"/>
        <end position="453"/>
    </location>
</feature>
<dbReference type="AlphaFoldDB" id="A0A8J2H3W0"/>
<gene>
    <name evidence="4" type="ORF">HICCMSTLAB_LOCUS1738</name>
</gene>
<dbReference type="PANTHER" id="PTHR21258:SF62">
    <property type="entry name" value="INSULIN RECEPTOR SUBSTRATE 1"/>
    <property type="match status" value="1"/>
</dbReference>
<dbReference type="GO" id="GO:0007265">
    <property type="term" value="P:Ras protein signal transduction"/>
    <property type="evidence" value="ECO:0007669"/>
    <property type="project" value="TreeGrafter"/>
</dbReference>
<evidence type="ECO:0000259" key="3">
    <source>
        <dbReference type="PROSITE" id="PS51064"/>
    </source>
</evidence>
<dbReference type="GO" id="GO:0043410">
    <property type="term" value="P:positive regulation of MAPK cascade"/>
    <property type="evidence" value="ECO:0007669"/>
    <property type="project" value="TreeGrafter"/>
</dbReference>
<dbReference type="GO" id="GO:0005737">
    <property type="term" value="C:cytoplasm"/>
    <property type="evidence" value="ECO:0007669"/>
    <property type="project" value="TreeGrafter"/>
</dbReference>
<sequence>MEFEEPVKQGLLLFPPQGVLSQLKKAWHKRYCQLFKASKCGIARLEIWDSKEDFLNKQNSPRIITLEACIKIGLSSQAKTFEVITKTNDYHFGCFTETDTCDWIAAFQKVAFKDDTSNQIIEEENDLYCASNEGVFSVKLVETEASKRCRLDPKNYTLIISAMDLKLIDNDTVLFTWPYRYIRKYGYRDGKFTFEAGRKCVSGEGSFKLEHSNQQEIFRCISSRMKCMKKLLKNNEIEQGSLSLGIDCNDAQYHAALTMEAGSRSPLPVSSNFSSVNIEDEISLSQNSQKPLIFYSYLSTSSGNSVPSIRPQPVIKPKPTKPPRKYIDSNLTNEKLDAEFQNTSDSLKYKKPNYCPSSKFDATYAQLELKTDETNSYDLVEVRNNAWKTHGIDVIPHNENRDSNYSELSAEQMNSAMKNLHIRKKTTKEDQSNSDIHHNNNNNEADKDVRVDGENLNDEDKDDYIQYETIITENSSSSTSASVSTLNYNLSSALDSPADYDKLQHIGSLYKGNSNSGYKTPTGVNSLENSLSCYNSNAVSLEKSISSWDDYDIVEDIFVDNSNRGYGVIRKKTSQPEPKHRVYNDSEYAIVSKPKRV</sequence>
<dbReference type="InterPro" id="IPR011993">
    <property type="entry name" value="PH-like_dom_sf"/>
</dbReference>
<dbReference type="OrthoDB" id="6243387at2759"/>
<feature type="domain" description="PH" evidence="2">
    <location>
        <begin position="5"/>
        <end position="112"/>
    </location>
</feature>
<feature type="domain" description="IRS-type PTB" evidence="3">
    <location>
        <begin position="132"/>
        <end position="235"/>
    </location>
</feature>
<dbReference type="InterPro" id="IPR002404">
    <property type="entry name" value="IRS_PTB"/>
</dbReference>
<dbReference type="SUPFAM" id="SSF50729">
    <property type="entry name" value="PH domain-like"/>
    <property type="match status" value="2"/>
</dbReference>
<dbReference type="EMBL" id="CAJNRD030001116">
    <property type="protein sequence ID" value="CAG5075584.1"/>
    <property type="molecule type" value="Genomic_DNA"/>
</dbReference>
<dbReference type="PROSITE" id="PS51064">
    <property type="entry name" value="IRS_PTB"/>
    <property type="match status" value="1"/>
</dbReference>
<dbReference type="SMART" id="SM00310">
    <property type="entry name" value="PTBI"/>
    <property type="match status" value="1"/>
</dbReference>
<dbReference type="PROSITE" id="PS50003">
    <property type="entry name" value="PH_DOMAIN"/>
    <property type="match status" value="1"/>
</dbReference>
<evidence type="ECO:0000256" key="1">
    <source>
        <dbReference type="SAM" id="MobiDB-lite"/>
    </source>
</evidence>
<dbReference type="PANTHER" id="PTHR21258">
    <property type="entry name" value="DOCKING PROTEIN RELATED"/>
    <property type="match status" value="1"/>
</dbReference>
<accession>A0A8J2H3W0</accession>
<dbReference type="Pfam" id="PF00169">
    <property type="entry name" value="PH"/>
    <property type="match status" value="1"/>
</dbReference>
<dbReference type="InterPro" id="IPR050996">
    <property type="entry name" value="Docking_Protein_DOK"/>
</dbReference>
<dbReference type="SMART" id="SM01244">
    <property type="entry name" value="IRS"/>
    <property type="match status" value="1"/>
</dbReference>
<proteinExistence type="predicted"/>
<name>A0A8J2H3W0_COTCN</name>
<feature type="region of interest" description="Disordered" evidence="1">
    <location>
        <begin position="302"/>
        <end position="324"/>
    </location>
</feature>
<dbReference type="SMART" id="SM00233">
    <property type="entry name" value="PH"/>
    <property type="match status" value="1"/>
</dbReference>